<evidence type="ECO:0000313" key="1">
    <source>
        <dbReference type="EMBL" id="KZN20438.1"/>
    </source>
</evidence>
<organism evidence="1 2">
    <name type="scientific">Pseudomonas fluorescens</name>
    <dbReference type="NCBI Taxonomy" id="294"/>
    <lineage>
        <taxon>Bacteria</taxon>
        <taxon>Pseudomonadati</taxon>
        <taxon>Pseudomonadota</taxon>
        <taxon>Gammaproteobacteria</taxon>
        <taxon>Pseudomonadales</taxon>
        <taxon>Pseudomonadaceae</taxon>
        <taxon>Pseudomonas</taxon>
    </lineage>
</organism>
<accession>A0A161XF93</accession>
<dbReference type="Proteomes" id="UP000076489">
    <property type="component" value="Unassembled WGS sequence"/>
</dbReference>
<sequence length="172" mass="19343">MAGEWKVNVGGSPVIWGDANVRIIFFNLNGRNFEAREPWRQQTHPQYLEYMNSVFPGAFLPGQTITLIDPDGSVVGEHTFVAAVEDAVDPEQVDEEGASAWQPVYSPWRQGGWYVSNLRYPGGSCGCVSNNFPDKQWRIVCDSRRKELGEEGDFTYPTRDAAARAERELVGW</sequence>
<gene>
    <name evidence="1" type="ORF">A1D17_02545</name>
</gene>
<proteinExistence type="predicted"/>
<reference evidence="1 2" key="2">
    <citation type="journal article" date="2018" name="Nature">
        <title>Mutant phenotypes for thousands of bacterial genes of unknown function.</title>
        <authorList>
            <person name="Price M.N."/>
            <person name="Wetmore K.M."/>
            <person name="Waters R.J."/>
            <person name="Callaghan M."/>
            <person name="Ray J."/>
            <person name="Liu H."/>
            <person name="Kuehl J.V."/>
            <person name="Melnyk R.A."/>
            <person name="Lamson J.S."/>
            <person name="Suh Y."/>
            <person name="Carlson H.K."/>
            <person name="Esquivel Z."/>
            <person name="Sadeeshkumar H."/>
            <person name="Chakraborty R."/>
            <person name="Zane G.M."/>
            <person name="Rubin B.E."/>
            <person name="Wall J.D."/>
            <person name="Visel A."/>
            <person name="Bristow J."/>
            <person name="Blow M.J."/>
            <person name="Arkin A.P."/>
            <person name="Deutschbauer A.M."/>
        </authorList>
    </citation>
    <scope>NUCLEOTIDE SEQUENCE [LARGE SCALE GENOMIC DNA]</scope>
    <source>
        <strain evidence="1 2">FW300-N1B4</strain>
    </source>
</reference>
<protein>
    <submittedName>
        <fullName evidence="1">Uncharacterized protein</fullName>
    </submittedName>
</protein>
<dbReference type="EMBL" id="LUKJ01000002">
    <property type="protein sequence ID" value="KZN20438.1"/>
    <property type="molecule type" value="Genomic_DNA"/>
</dbReference>
<name>A0A161XF93_PSEFL</name>
<comment type="caution">
    <text evidence="1">The sequence shown here is derived from an EMBL/GenBank/DDBJ whole genome shotgun (WGS) entry which is preliminary data.</text>
</comment>
<dbReference type="AlphaFoldDB" id="A0A161XF93"/>
<evidence type="ECO:0000313" key="2">
    <source>
        <dbReference type="Proteomes" id="UP000076489"/>
    </source>
</evidence>
<reference evidence="2" key="1">
    <citation type="submission" date="2016-03" db="EMBL/GenBank/DDBJ databases">
        <authorList>
            <person name="Ray J."/>
            <person name="Price M."/>
            <person name="Deutschbauer A."/>
        </authorList>
    </citation>
    <scope>NUCLEOTIDE SEQUENCE [LARGE SCALE GENOMIC DNA]</scope>
    <source>
        <strain evidence="2">FW300-N1B4</strain>
    </source>
</reference>